<name>A0ABD5MBU3_9EURY</name>
<accession>A0ABD5MBU3</accession>
<evidence type="ECO:0000313" key="2">
    <source>
        <dbReference type="EMBL" id="MFA1609491.1"/>
    </source>
</evidence>
<dbReference type="EMBL" id="JBGNYA010000001">
    <property type="protein sequence ID" value="MFA1609491.1"/>
    <property type="molecule type" value="Genomic_DNA"/>
</dbReference>
<dbReference type="InterPro" id="IPR043901">
    <property type="entry name" value="DUF5787"/>
</dbReference>
<sequence length="331" mass="36572">MADADPDSDPGARREFAFELGLCAHLEAATDWLVGRQLGAAVERPGRRIVDVVGVAPGPAFDDRARITAETVPVRAVESDVGVGEAVPRRRAVRETTGLTDALVDRAIEVGFFATERRNGREYLRQTTRYPDEWFDRLVGIENKPDLGSPGALERQLRTDVSLGLFEAVILATESHVTRAHLNRIPDAVGVWRFDPDVGERTVVREPTALATDEGGVELVERRPLETEIAIVAADAKARARRRIAERAYGKGWRTYDLPACEHAAATDDGRPYCARFERVVDPSRTCRDCDAREPGRAPAVDVDALRASRTAWEPDPSGVRRRQSGLDRFQ</sequence>
<dbReference type="AlphaFoldDB" id="A0ABD5MBU3"/>
<dbReference type="Proteomes" id="UP001570511">
    <property type="component" value="Unassembled WGS sequence"/>
</dbReference>
<keyword evidence="3" id="KW-1185">Reference proteome</keyword>
<protein>
    <submittedName>
        <fullName evidence="2">DUF5787 family protein</fullName>
    </submittedName>
</protein>
<organism evidence="2 3">
    <name type="scientific">Halobellus rubicundus</name>
    <dbReference type="NCBI Taxonomy" id="2996466"/>
    <lineage>
        <taxon>Archaea</taxon>
        <taxon>Methanobacteriati</taxon>
        <taxon>Methanobacteriota</taxon>
        <taxon>Stenosarchaea group</taxon>
        <taxon>Halobacteria</taxon>
        <taxon>Halobacteriales</taxon>
        <taxon>Haloferacaceae</taxon>
        <taxon>Halobellus</taxon>
    </lineage>
</organism>
<reference evidence="2 3" key="1">
    <citation type="submission" date="2024-08" db="EMBL/GenBank/DDBJ databases">
        <title>Halobellus sp. MBLA0158 whole genome sequence.</title>
        <authorList>
            <person name="Hwang C.Y."/>
            <person name="Cho E.-S."/>
            <person name="Seo M.-J."/>
        </authorList>
    </citation>
    <scope>NUCLEOTIDE SEQUENCE [LARGE SCALE GENOMIC DNA]</scope>
    <source>
        <strain evidence="2 3">MBLA0158</strain>
    </source>
</reference>
<evidence type="ECO:0000256" key="1">
    <source>
        <dbReference type="SAM" id="MobiDB-lite"/>
    </source>
</evidence>
<dbReference type="Pfam" id="PF19100">
    <property type="entry name" value="DUF5787"/>
    <property type="match status" value="1"/>
</dbReference>
<dbReference type="RefSeq" id="WP_372386531.1">
    <property type="nucleotide sequence ID" value="NZ_JBGNYA010000001.1"/>
</dbReference>
<evidence type="ECO:0000313" key="3">
    <source>
        <dbReference type="Proteomes" id="UP001570511"/>
    </source>
</evidence>
<comment type="caution">
    <text evidence="2">The sequence shown here is derived from an EMBL/GenBank/DDBJ whole genome shotgun (WGS) entry which is preliminary data.</text>
</comment>
<gene>
    <name evidence="2" type="ORF">OS889_00535</name>
</gene>
<feature type="region of interest" description="Disordered" evidence="1">
    <location>
        <begin position="312"/>
        <end position="331"/>
    </location>
</feature>
<proteinExistence type="predicted"/>